<evidence type="ECO:0008006" key="2">
    <source>
        <dbReference type="Google" id="ProtNLM"/>
    </source>
</evidence>
<protein>
    <recommendedName>
        <fullName evidence="2">DUF11 domain-containing protein</fullName>
    </recommendedName>
</protein>
<comment type="caution">
    <text evidence="1">The sequence shown here is derived from an EMBL/GenBank/DDBJ whole genome shotgun (WGS) entry which is preliminary data.</text>
</comment>
<evidence type="ECO:0000313" key="1">
    <source>
        <dbReference type="EMBL" id="GAG34250.1"/>
    </source>
</evidence>
<name>X0WUC5_9ZZZZ</name>
<gene>
    <name evidence="1" type="ORF">S01H1_74109</name>
</gene>
<dbReference type="AlphaFoldDB" id="X0WUC5"/>
<organism evidence="1">
    <name type="scientific">marine sediment metagenome</name>
    <dbReference type="NCBI Taxonomy" id="412755"/>
    <lineage>
        <taxon>unclassified sequences</taxon>
        <taxon>metagenomes</taxon>
        <taxon>ecological metagenomes</taxon>
    </lineage>
</organism>
<sequence>MYRLLSLLAATGTLVLLLSAGMRQSVLAEQSDQEPVAVTASADRDRVTVGDRITLTLTVEHDADVDVTLPNDPAAFGEFEVLEVQPPEERSLGDGRSQVRVTYVVAAFGTG</sequence>
<dbReference type="Pfam" id="PF13584">
    <property type="entry name" value="BatD"/>
    <property type="match status" value="1"/>
</dbReference>
<dbReference type="EMBL" id="BARS01049553">
    <property type="protein sequence ID" value="GAG34250.1"/>
    <property type="molecule type" value="Genomic_DNA"/>
</dbReference>
<reference evidence="1" key="1">
    <citation type="journal article" date="2014" name="Front. Microbiol.">
        <title>High frequency of phylogenetically diverse reductive dehalogenase-homologous genes in deep subseafloor sedimentary metagenomes.</title>
        <authorList>
            <person name="Kawai M."/>
            <person name="Futagami T."/>
            <person name="Toyoda A."/>
            <person name="Takaki Y."/>
            <person name="Nishi S."/>
            <person name="Hori S."/>
            <person name="Arai W."/>
            <person name="Tsubouchi T."/>
            <person name="Morono Y."/>
            <person name="Uchiyama I."/>
            <person name="Ito T."/>
            <person name="Fujiyama A."/>
            <person name="Inagaki F."/>
            <person name="Takami H."/>
        </authorList>
    </citation>
    <scope>NUCLEOTIDE SEQUENCE</scope>
    <source>
        <strain evidence="1">Expedition CK06-06</strain>
    </source>
</reference>
<proteinExistence type="predicted"/>
<feature type="non-terminal residue" evidence="1">
    <location>
        <position position="111"/>
    </location>
</feature>
<accession>X0WUC5</accession>
<dbReference type="InterPro" id="IPR025738">
    <property type="entry name" value="BatD"/>
</dbReference>